<protein>
    <submittedName>
        <fullName evidence="4">HECT domain-containing protein</fullName>
    </submittedName>
</protein>
<feature type="region of interest" description="Disordered" evidence="1">
    <location>
        <begin position="281"/>
        <end position="346"/>
    </location>
</feature>
<sequence>MSSDDVFNGFDRLDSSGTGNPSDVLDFLNSSDNENELTDPPKVLENSAADKTSEDESANEDAPSLTLSITNVVVMASMRCHLRLKEIARSSVDVEYKALQNLANVIDSCGIAQVGVLLREASLPTYDTSSSPFVHSVQVIASMPMDWWIDPPLLLVYLIVIIKPLIRFPLYYSHMWAGTPFFSSFIALGECCSVHCFCRARSAQSYPCLIKRVGSSLDTISALVEELVPLAALHQTDEPVSDSDADEEQQKAEMRAATAAARQMVFLPEGLPLDELGLIEDEDEDPDADDYASDSDGSSVNASSRYRSGMPYSTDDSTDSGASIDSGGMSTRPKRRRKRRTIAATAHSSYTQSLGSILGSKSSQNCSNASPLHLMTAREAASLAFAKRASGDLIGARGLVAAAAEVRRQHELGELPLSGASTVASTEATSGSTVYSDPTWSRKAVASGSTKRACVVTYSGTEDSGAESAENMLSQSPQSNIMSISPNIPTTTQFVNFNPLPNAQTYQVYQPNMFISSPAVFSTNGAPMQPGTATIFSGGNGGVFFSGMPAGLGPALCDSQK</sequence>
<dbReference type="AlphaFoldDB" id="A0A183ADQ6"/>
<feature type="region of interest" description="Disordered" evidence="1">
    <location>
        <begin position="1"/>
        <end position="63"/>
    </location>
</feature>
<feature type="compositionally biased region" description="Acidic residues" evidence="1">
    <location>
        <begin position="281"/>
        <end position="293"/>
    </location>
</feature>
<reference evidence="2 3" key="2">
    <citation type="submission" date="2018-11" db="EMBL/GenBank/DDBJ databases">
        <authorList>
            <consortium name="Pathogen Informatics"/>
        </authorList>
    </citation>
    <scope>NUCLEOTIDE SEQUENCE [LARGE SCALE GENOMIC DNA]</scope>
    <source>
        <strain evidence="2 3">Egypt</strain>
    </source>
</reference>
<reference evidence="4" key="1">
    <citation type="submission" date="2016-06" db="UniProtKB">
        <authorList>
            <consortium name="WormBaseParasite"/>
        </authorList>
    </citation>
    <scope>IDENTIFICATION</scope>
</reference>
<keyword evidence="3" id="KW-1185">Reference proteome</keyword>
<accession>A0A183ADQ6</accession>
<evidence type="ECO:0000313" key="4">
    <source>
        <dbReference type="WBParaSite" id="ECPE_0000510301-mRNA-1"/>
    </source>
</evidence>
<evidence type="ECO:0000313" key="3">
    <source>
        <dbReference type="Proteomes" id="UP000272942"/>
    </source>
</evidence>
<feature type="compositionally biased region" description="Low complexity" evidence="1">
    <location>
        <begin position="294"/>
        <end position="304"/>
    </location>
</feature>
<dbReference type="EMBL" id="UZAN01041939">
    <property type="protein sequence ID" value="VDP74508.1"/>
    <property type="molecule type" value="Genomic_DNA"/>
</dbReference>
<evidence type="ECO:0000313" key="2">
    <source>
        <dbReference type="EMBL" id="VDP74508.1"/>
    </source>
</evidence>
<feature type="compositionally biased region" description="Basic residues" evidence="1">
    <location>
        <begin position="332"/>
        <end position="341"/>
    </location>
</feature>
<gene>
    <name evidence="2" type="ORF">ECPE_LOCUS5091</name>
</gene>
<dbReference type="Proteomes" id="UP000272942">
    <property type="component" value="Unassembled WGS sequence"/>
</dbReference>
<dbReference type="WBParaSite" id="ECPE_0000510301-mRNA-1">
    <property type="protein sequence ID" value="ECPE_0000510301-mRNA-1"/>
    <property type="gene ID" value="ECPE_0000510301"/>
</dbReference>
<proteinExistence type="predicted"/>
<evidence type="ECO:0000256" key="1">
    <source>
        <dbReference type="SAM" id="MobiDB-lite"/>
    </source>
</evidence>
<feature type="region of interest" description="Disordered" evidence="1">
    <location>
        <begin position="235"/>
        <end position="255"/>
    </location>
</feature>
<name>A0A183ADQ6_9TREM</name>
<dbReference type="OrthoDB" id="2127950at2759"/>
<organism evidence="4">
    <name type="scientific">Echinostoma caproni</name>
    <dbReference type="NCBI Taxonomy" id="27848"/>
    <lineage>
        <taxon>Eukaryota</taxon>
        <taxon>Metazoa</taxon>
        <taxon>Spiralia</taxon>
        <taxon>Lophotrochozoa</taxon>
        <taxon>Platyhelminthes</taxon>
        <taxon>Trematoda</taxon>
        <taxon>Digenea</taxon>
        <taxon>Plagiorchiida</taxon>
        <taxon>Echinostomata</taxon>
        <taxon>Echinostomatoidea</taxon>
        <taxon>Echinostomatidae</taxon>
        <taxon>Echinostoma</taxon>
    </lineage>
</organism>